<sequence length="65" mass="7222">MSDRKDNRPEVDMKTILEGRSKSGSPIKVIEVGATTQDTVDALQRLLPEDQKQKVSLVNLGEKLD</sequence>
<gene>
    <name evidence="1" type="ORF">H735_09120</name>
</gene>
<reference evidence="1 2" key="1">
    <citation type="submission" date="2014-07" db="EMBL/GenBank/DDBJ databases">
        <title>Unique and conserved regions in Vibrio harveyi and related species in comparison with the shrimp pathogen Vibrio harveyi CAIM 1792.</title>
        <authorList>
            <person name="Espinoza-Valles I."/>
            <person name="Vora G."/>
            <person name="Leekitcharoenphon P."/>
            <person name="Ussery D."/>
            <person name="Hoj L."/>
            <person name="Gomez-Gil B."/>
        </authorList>
    </citation>
    <scope>NUCLEOTIDE SEQUENCE [LARGE SCALE GENOMIC DNA]</scope>
    <source>
        <strain evidence="2">CAIM 1854 / LMG 25443</strain>
    </source>
</reference>
<dbReference type="Proteomes" id="UP000031586">
    <property type="component" value="Unassembled WGS sequence"/>
</dbReference>
<dbReference type="RefSeq" id="WP_020194267.1">
    <property type="nucleotide sequence ID" value="NZ_BAOH01000005.1"/>
</dbReference>
<accession>A0A0C1Z7W6</accession>
<protein>
    <submittedName>
        <fullName evidence="1">Uncharacterized protein</fullName>
    </submittedName>
</protein>
<name>A0A0C1Z7W6_9VIBR</name>
<comment type="caution">
    <text evidence="1">The sequence shown here is derived from an EMBL/GenBank/DDBJ whole genome shotgun (WGS) entry which is preliminary data.</text>
</comment>
<evidence type="ECO:0000313" key="2">
    <source>
        <dbReference type="Proteomes" id="UP000031586"/>
    </source>
</evidence>
<proteinExistence type="predicted"/>
<dbReference type="PATRIC" id="fig|1229493.5.peg.908"/>
<organism evidence="1 2">
    <name type="scientific">Vibrio owensii CAIM 1854 = LMG 25443</name>
    <dbReference type="NCBI Taxonomy" id="1229493"/>
    <lineage>
        <taxon>Bacteria</taxon>
        <taxon>Pseudomonadati</taxon>
        <taxon>Pseudomonadota</taxon>
        <taxon>Gammaproteobacteria</taxon>
        <taxon>Vibrionales</taxon>
        <taxon>Vibrionaceae</taxon>
        <taxon>Vibrio</taxon>
    </lineage>
</organism>
<dbReference type="AlphaFoldDB" id="A0A0C1Z7W6"/>
<evidence type="ECO:0000313" key="1">
    <source>
        <dbReference type="EMBL" id="KIF53095.1"/>
    </source>
</evidence>
<dbReference type="EMBL" id="JPRD01000015">
    <property type="protein sequence ID" value="KIF53095.1"/>
    <property type="molecule type" value="Genomic_DNA"/>
</dbReference>